<evidence type="ECO:0000256" key="2">
    <source>
        <dbReference type="SAM" id="Phobius"/>
    </source>
</evidence>
<dbReference type="Proteomes" id="UP000199518">
    <property type="component" value="Unassembled WGS sequence"/>
</dbReference>
<proteinExistence type="predicted"/>
<organism evidence="3 4">
    <name type="scientific">Planctomicrobium piriforme</name>
    <dbReference type="NCBI Taxonomy" id="1576369"/>
    <lineage>
        <taxon>Bacteria</taxon>
        <taxon>Pseudomonadati</taxon>
        <taxon>Planctomycetota</taxon>
        <taxon>Planctomycetia</taxon>
        <taxon>Planctomycetales</taxon>
        <taxon>Planctomycetaceae</taxon>
        <taxon>Planctomicrobium</taxon>
    </lineage>
</organism>
<dbReference type="AlphaFoldDB" id="A0A1I3N7T4"/>
<sequence length="333" mass="36737">MVTNDGHSWQKGPGSPASSEDNVTMIKPMFQRCRSILGHLGYWHLIWLLPLLACCALVALSFISSRSQEDLGYSIEGLDGDFAVVGEIDSGVFAKLKQSLEAISNGMINLPGKQHTYIWLRNSGFDDSWLKQHADQLRKQPRLEMALWNCEITDEGLMQVGPIPQLAGLSLHSAKISGRSLAAPVCQSLEKLTIPGERQFAAEIPENCILPELRIVTVKISDDSPNLEWLIRQPKLEYVAVGGKGLSADTVSQLNRCNRIRIINIDGADNETISALTQLAIQVELRIPASKLTEKCLPDLDSLKAKHKLVLNEPPFSEEILLKLSESGVVVNR</sequence>
<keyword evidence="2" id="KW-0472">Membrane</keyword>
<feature type="region of interest" description="Disordered" evidence="1">
    <location>
        <begin position="1"/>
        <end position="20"/>
    </location>
</feature>
<evidence type="ECO:0000313" key="3">
    <source>
        <dbReference type="EMBL" id="SFJ05331.1"/>
    </source>
</evidence>
<evidence type="ECO:0008006" key="5">
    <source>
        <dbReference type="Google" id="ProtNLM"/>
    </source>
</evidence>
<gene>
    <name evidence="3" type="ORF">SAMN05421753_11520</name>
</gene>
<feature type="transmembrane region" description="Helical" evidence="2">
    <location>
        <begin position="42"/>
        <end position="63"/>
    </location>
</feature>
<dbReference type="SUPFAM" id="SSF52047">
    <property type="entry name" value="RNI-like"/>
    <property type="match status" value="1"/>
</dbReference>
<evidence type="ECO:0000256" key="1">
    <source>
        <dbReference type="SAM" id="MobiDB-lite"/>
    </source>
</evidence>
<protein>
    <recommendedName>
        <fullName evidence="5">Leucine Rich repeats (2 copies)</fullName>
    </recommendedName>
</protein>
<dbReference type="InterPro" id="IPR032675">
    <property type="entry name" value="LRR_dom_sf"/>
</dbReference>
<dbReference type="EMBL" id="FOQD01000015">
    <property type="protein sequence ID" value="SFJ05331.1"/>
    <property type="molecule type" value="Genomic_DNA"/>
</dbReference>
<evidence type="ECO:0000313" key="4">
    <source>
        <dbReference type="Proteomes" id="UP000199518"/>
    </source>
</evidence>
<dbReference type="Gene3D" id="3.80.10.10">
    <property type="entry name" value="Ribonuclease Inhibitor"/>
    <property type="match status" value="1"/>
</dbReference>
<keyword evidence="2" id="KW-0812">Transmembrane</keyword>
<keyword evidence="2" id="KW-1133">Transmembrane helix</keyword>
<name>A0A1I3N7T4_9PLAN</name>
<reference evidence="4" key="1">
    <citation type="submission" date="2016-10" db="EMBL/GenBank/DDBJ databases">
        <authorList>
            <person name="Varghese N."/>
            <person name="Submissions S."/>
        </authorList>
    </citation>
    <scope>NUCLEOTIDE SEQUENCE [LARGE SCALE GENOMIC DNA]</scope>
    <source>
        <strain evidence="4">DSM 26348</strain>
    </source>
</reference>
<accession>A0A1I3N7T4</accession>
<dbReference type="STRING" id="1576369.SAMN05421753_11520"/>
<keyword evidence="4" id="KW-1185">Reference proteome</keyword>